<dbReference type="InterPro" id="IPR054520">
    <property type="entry name" value="M_Eco57I_C"/>
</dbReference>
<accession>A0A418SQ93</accession>
<comment type="caution">
    <text evidence="2">The sequence shown here is derived from an EMBL/GenBank/DDBJ whole genome shotgun (WGS) entry which is preliminary data.</text>
</comment>
<dbReference type="Pfam" id="PF22837">
    <property type="entry name" value="M_Eco57I_C"/>
    <property type="match status" value="1"/>
</dbReference>
<reference evidence="3" key="1">
    <citation type="submission" date="2018-09" db="EMBL/GenBank/DDBJ databases">
        <title>Acidovorax cavernicola nov. sp. isolated from Gruta de las Maravillas (Aracena, Spain).</title>
        <authorList>
            <person name="Jurado V."/>
            <person name="Gutierrez-Patricio S."/>
            <person name="Gonzalez-Pimentel J.L."/>
            <person name="Miller A.Z."/>
            <person name="Laiz L."/>
            <person name="Saiz-Jimenez C."/>
        </authorList>
    </citation>
    <scope>NUCLEOTIDE SEQUENCE [LARGE SCALE GENOMIC DNA]</scope>
    <source>
        <strain evidence="3">1011MAR3C25</strain>
    </source>
</reference>
<dbReference type="AlphaFoldDB" id="A0A418SQ93"/>
<proteinExistence type="predicted"/>
<protein>
    <recommendedName>
        <fullName evidence="1">Type II methyltransferase M.Eco57I C-terminal domain-containing protein</fullName>
    </recommendedName>
</protein>
<evidence type="ECO:0000313" key="3">
    <source>
        <dbReference type="Proteomes" id="UP000284202"/>
    </source>
</evidence>
<sequence length="97" mass="11160">MLFAETNGRFYGGGVLELSPNELKGLPLIYHEPTDAEFEAFLEVHRSAGNDPEPVLDFGDEWLRKKAVVKEDEIADIRRAWLSVRTHRLRHSNRKSI</sequence>
<organism evidence="2 3">
    <name type="scientific">Paracoccus onubensis</name>
    <dbReference type="NCBI Taxonomy" id="1675788"/>
    <lineage>
        <taxon>Bacteria</taxon>
        <taxon>Pseudomonadati</taxon>
        <taxon>Pseudomonadota</taxon>
        <taxon>Alphaproteobacteria</taxon>
        <taxon>Rhodobacterales</taxon>
        <taxon>Paracoccaceae</taxon>
        <taxon>Paracoccus</taxon>
    </lineage>
</organism>
<feature type="domain" description="Type II methyltransferase M.Eco57I C-terminal" evidence="1">
    <location>
        <begin position="1"/>
        <end position="47"/>
    </location>
</feature>
<dbReference type="Proteomes" id="UP000284202">
    <property type="component" value="Unassembled WGS sequence"/>
</dbReference>
<gene>
    <name evidence="2" type="ORF">D3P04_16695</name>
</gene>
<evidence type="ECO:0000313" key="2">
    <source>
        <dbReference type="EMBL" id="RJE83098.1"/>
    </source>
</evidence>
<dbReference type="EMBL" id="QZCG01000012">
    <property type="protein sequence ID" value="RJE83098.1"/>
    <property type="molecule type" value="Genomic_DNA"/>
</dbReference>
<keyword evidence="3" id="KW-1185">Reference proteome</keyword>
<evidence type="ECO:0000259" key="1">
    <source>
        <dbReference type="Pfam" id="PF22837"/>
    </source>
</evidence>
<name>A0A418SQ93_9RHOB</name>